<sequence length="65" mass="7232">MLIAGLVIVLLIVIFFLQNILGYSSTAKISFLFMYGYLKTGWLIFWCLLGGGVAGFLLGQASRRR</sequence>
<gene>
    <name evidence="2" type="ORF">GCM10008938_40350</name>
</gene>
<evidence type="ECO:0008006" key="4">
    <source>
        <dbReference type="Google" id="ProtNLM"/>
    </source>
</evidence>
<keyword evidence="1" id="KW-1133">Transmembrane helix</keyword>
<keyword evidence="3" id="KW-1185">Reference proteome</keyword>
<organism evidence="2 3">
    <name type="scientific">Deinococcus roseus</name>
    <dbReference type="NCBI Taxonomy" id="392414"/>
    <lineage>
        <taxon>Bacteria</taxon>
        <taxon>Thermotogati</taxon>
        <taxon>Deinococcota</taxon>
        <taxon>Deinococci</taxon>
        <taxon>Deinococcales</taxon>
        <taxon>Deinococcaceae</taxon>
        <taxon>Deinococcus</taxon>
    </lineage>
</organism>
<protein>
    <recommendedName>
        <fullName evidence="4">DUF1049 domain-containing protein</fullName>
    </recommendedName>
</protein>
<proteinExistence type="predicted"/>
<dbReference type="Proteomes" id="UP000632222">
    <property type="component" value="Unassembled WGS sequence"/>
</dbReference>
<name>A0ABQ2D9X7_9DEIO</name>
<feature type="transmembrane region" description="Helical" evidence="1">
    <location>
        <begin position="41"/>
        <end position="59"/>
    </location>
</feature>
<evidence type="ECO:0000313" key="3">
    <source>
        <dbReference type="Proteomes" id="UP000632222"/>
    </source>
</evidence>
<accession>A0ABQ2D9X7</accession>
<keyword evidence="1" id="KW-0812">Transmembrane</keyword>
<evidence type="ECO:0000256" key="1">
    <source>
        <dbReference type="SAM" id="Phobius"/>
    </source>
</evidence>
<comment type="caution">
    <text evidence="2">The sequence shown here is derived from an EMBL/GenBank/DDBJ whole genome shotgun (WGS) entry which is preliminary data.</text>
</comment>
<keyword evidence="1" id="KW-0472">Membrane</keyword>
<dbReference type="EMBL" id="BMOD01000021">
    <property type="protein sequence ID" value="GGJ50339.1"/>
    <property type="molecule type" value="Genomic_DNA"/>
</dbReference>
<evidence type="ECO:0000313" key="2">
    <source>
        <dbReference type="EMBL" id="GGJ50339.1"/>
    </source>
</evidence>
<reference evidence="3" key="1">
    <citation type="journal article" date="2019" name="Int. J. Syst. Evol. Microbiol.">
        <title>The Global Catalogue of Microorganisms (GCM) 10K type strain sequencing project: providing services to taxonomists for standard genome sequencing and annotation.</title>
        <authorList>
            <consortium name="The Broad Institute Genomics Platform"/>
            <consortium name="The Broad Institute Genome Sequencing Center for Infectious Disease"/>
            <person name="Wu L."/>
            <person name="Ma J."/>
        </authorList>
    </citation>
    <scope>NUCLEOTIDE SEQUENCE [LARGE SCALE GENOMIC DNA]</scope>
    <source>
        <strain evidence="3">JCM 14370</strain>
    </source>
</reference>